<feature type="transmembrane region" description="Helical" evidence="1">
    <location>
        <begin position="26"/>
        <end position="49"/>
    </location>
</feature>
<keyword evidence="1" id="KW-1133">Transmembrane helix</keyword>
<reference evidence="3" key="1">
    <citation type="submission" date="2011-05" db="EMBL/GenBank/DDBJ databases">
        <authorList>
            <person name="Richards S.R."/>
            <person name="Qu J."/>
            <person name="Jiang H."/>
            <person name="Jhangiani S.N."/>
            <person name="Agravi P."/>
            <person name="Goodspeed R."/>
            <person name="Gross S."/>
            <person name="Mandapat C."/>
            <person name="Jackson L."/>
            <person name="Mathew T."/>
            <person name="Pu L."/>
            <person name="Thornton R."/>
            <person name="Saada N."/>
            <person name="Wilczek-Boney K.B."/>
            <person name="Lee S."/>
            <person name="Kovar C."/>
            <person name="Wu Y."/>
            <person name="Scherer S.E."/>
            <person name="Worley K.C."/>
            <person name="Muzny D.M."/>
            <person name="Gibbs R."/>
        </authorList>
    </citation>
    <scope>NUCLEOTIDE SEQUENCE</scope>
    <source>
        <strain evidence="3">Brora</strain>
    </source>
</reference>
<keyword evidence="1" id="KW-0812">Transmembrane</keyword>
<accession>T1JIH1</accession>
<reference evidence="2" key="2">
    <citation type="submission" date="2015-02" db="UniProtKB">
        <authorList>
            <consortium name="EnsemblMetazoa"/>
        </authorList>
    </citation>
    <scope>IDENTIFICATION</scope>
</reference>
<keyword evidence="3" id="KW-1185">Reference proteome</keyword>
<name>T1JIH1_STRMM</name>
<evidence type="ECO:0000313" key="3">
    <source>
        <dbReference type="Proteomes" id="UP000014500"/>
    </source>
</evidence>
<evidence type="ECO:0000256" key="1">
    <source>
        <dbReference type="SAM" id="Phobius"/>
    </source>
</evidence>
<dbReference type="EMBL" id="JH430900">
    <property type="status" value="NOT_ANNOTATED_CDS"/>
    <property type="molecule type" value="Genomic_DNA"/>
</dbReference>
<evidence type="ECO:0000313" key="2">
    <source>
        <dbReference type="EnsemblMetazoa" id="SMAR013652-PA"/>
    </source>
</evidence>
<feature type="transmembrane region" description="Helical" evidence="1">
    <location>
        <begin position="69"/>
        <end position="93"/>
    </location>
</feature>
<sequence length="94" mass="10963">MQADHQDFLALSIADLLVQTRSKQKILLYISLIVILSQRIVVLFIRSCFSEDIVRFYRWAVGMMISDMFSHYIIINNYLNLFTLGLICVLLVCM</sequence>
<keyword evidence="1" id="KW-0472">Membrane</keyword>
<dbReference type="Proteomes" id="UP000014500">
    <property type="component" value="Unassembled WGS sequence"/>
</dbReference>
<proteinExistence type="predicted"/>
<dbReference type="HOGENOM" id="CLU_2388985_0_0_1"/>
<dbReference type="EnsemblMetazoa" id="SMAR013652-RA">
    <property type="protein sequence ID" value="SMAR013652-PA"/>
    <property type="gene ID" value="SMAR013652"/>
</dbReference>
<protein>
    <submittedName>
        <fullName evidence="2">Uncharacterized protein</fullName>
    </submittedName>
</protein>
<organism evidence="2 3">
    <name type="scientific">Strigamia maritima</name>
    <name type="common">European centipede</name>
    <name type="synonym">Geophilus maritimus</name>
    <dbReference type="NCBI Taxonomy" id="126957"/>
    <lineage>
        <taxon>Eukaryota</taxon>
        <taxon>Metazoa</taxon>
        <taxon>Ecdysozoa</taxon>
        <taxon>Arthropoda</taxon>
        <taxon>Myriapoda</taxon>
        <taxon>Chilopoda</taxon>
        <taxon>Pleurostigmophora</taxon>
        <taxon>Geophilomorpha</taxon>
        <taxon>Linotaeniidae</taxon>
        <taxon>Strigamia</taxon>
    </lineage>
</organism>
<dbReference type="AlphaFoldDB" id="T1JIH1"/>